<dbReference type="Pfam" id="PF08031">
    <property type="entry name" value="BBE"/>
    <property type="match status" value="1"/>
</dbReference>
<evidence type="ECO:0000256" key="4">
    <source>
        <dbReference type="ARBA" id="ARBA00022827"/>
    </source>
</evidence>
<dbReference type="Gene3D" id="3.40.462.20">
    <property type="match status" value="1"/>
</dbReference>
<evidence type="ECO:0000256" key="6">
    <source>
        <dbReference type="SAM" id="SignalP"/>
    </source>
</evidence>
<gene>
    <name evidence="8" type="ORF">P691DRAFT_705914</name>
</gene>
<dbReference type="InterPro" id="IPR006094">
    <property type="entry name" value="Oxid_FAD_bind_N"/>
</dbReference>
<dbReference type="Pfam" id="PF01565">
    <property type="entry name" value="FAD_binding_4"/>
    <property type="match status" value="1"/>
</dbReference>
<dbReference type="GO" id="GO:0071949">
    <property type="term" value="F:FAD binding"/>
    <property type="evidence" value="ECO:0007669"/>
    <property type="project" value="InterPro"/>
</dbReference>
<evidence type="ECO:0000256" key="1">
    <source>
        <dbReference type="ARBA" id="ARBA00001974"/>
    </source>
</evidence>
<evidence type="ECO:0000259" key="7">
    <source>
        <dbReference type="PROSITE" id="PS51387"/>
    </source>
</evidence>
<evidence type="ECO:0000256" key="5">
    <source>
        <dbReference type="ARBA" id="ARBA00023002"/>
    </source>
</evidence>
<dbReference type="EMBL" id="MU151181">
    <property type="protein sequence ID" value="KAF9447904.1"/>
    <property type="molecule type" value="Genomic_DNA"/>
</dbReference>
<feature type="signal peptide" evidence="6">
    <location>
        <begin position="1"/>
        <end position="23"/>
    </location>
</feature>
<dbReference type="PROSITE" id="PS51387">
    <property type="entry name" value="FAD_PCMH"/>
    <property type="match status" value="1"/>
</dbReference>
<dbReference type="SUPFAM" id="SSF56176">
    <property type="entry name" value="FAD-binding/transporter-associated domain-like"/>
    <property type="match status" value="1"/>
</dbReference>
<dbReference type="GO" id="GO:0016491">
    <property type="term" value="F:oxidoreductase activity"/>
    <property type="evidence" value="ECO:0007669"/>
    <property type="project" value="UniProtKB-KW"/>
</dbReference>
<dbReference type="AlphaFoldDB" id="A0A9P5XBC6"/>
<evidence type="ECO:0000256" key="2">
    <source>
        <dbReference type="ARBA" id="ARBA00005466"/>
    </source>
</evidence>
<comment type="caution">
    <text evidence="8">The sequence shown here is derived from an EMBL/GenBank/DDBJ whole genome shotgun (WGS) entry which is preliminary data.</text>
</comment>
<dbReference type="OrthoDB" id="407275at2759"/>
<comment type="similarity">
    <text evidence="2">Belongs to the oxygen-dependent FAD-linked oxidoreductase family.</text>
</comment>
<protein>
    <submittedName>
        <fullName evidence="8">Glucooligosaccharide oxidase</fullName>
    </submittedName>
</protein>
<dbReference type="PANTHER" id="PTHR42973:SF39">
    <property type="entry name" value="FAD-BINDING PCMH-TYPE DOMAIN-CONTAINING PROTEIN"/>
    <property type="match status" value="1"/>
</dbReference>
<comment type="cofactor">
    <cofactor evidence="1">
        <name>FAD</name>
        <dbReference type="ChEBI" id="CHEBI:57692"/>
    </cofactor>
</comment>
<dbReference type="InterPro" id="IPR016166">
    <property type="entry name" value="FAD-bd_PCMH"/>
</dbReference>
<keyword evidence="5" id="KW-0560">Oxidoreductase</keyword>
<dbReference type="InterPro" id="IPR050416">
    <property type="entry name" value="FAD-linked_Oxidoreductase"/>
</dbReference>
<dbReference type="InterPro" id="IPR036318">
    <property type="entry name" value="FAD-bd_PCMH-like_sf"/>
</dbReference>
<dbReference type="Proteomes" id="UP000807342">
    <property type="component" value="Unassembled WGS sequence"/>
</dbReference>
<keyword evidence="4" id="KW-0274">FAD</keyword>
<sequence length="502" mass="54554">MGINVRLFRASLLIIAWFTYCVAGDLVSDLKAKGIEVVGPGQSSFGSVSAPFNRRFTFQPAAVTFPKKPEEISNIIQIATKYQKHVVARSGGHSYIANGIGGQNGAIIIDVNKHFTHIQVNTQSNTAVIETGNRLGDIALALNSYGRGIGHGTCPYVGIGGHASFGGFGYASRLWGMALDAITSMNVVLANGTIVTASKTNNSELFWGMRGAGPSFGITTSITVKTFPVPPSATVFLYTWDLPAASASNVLDIYQTFSLGKVPLGFGSELLLSKGNKKGRVSVTLQGVWFGSAKTFNGVITPLLGKISQKPQTQQVQSGTYIDSVAFFGDKDGKLNTTGIPDDHSAFYVKSLLTPEGQPMTQSSQRAFMEYLANEGITSRISWFVEVEEWGGPGSIVNAVPLDETAFANRDVLFLIQFYGNTFSDEPPFPQSGFTFVDGMVESILNNNPTDWSYSAYPNYLDDRLQNWQHLYFGQHYDRLQRLKGAVDPGDMFKFPTSIEKK</sequence>
<evidence type="ECO:0000313" key="8">
    <source>
        <dbReference type="EMBL" id="KAF9447904.1"/>
    </source>
</evidence>
<feature type="domain" description="FAD-binding PCMH-type" evidence="7">
    <location>
        <begin position="56"/>
        <end position="229"/>
    </location>
</feature>
<proteinExistence type="inferred from homology"/>
<accession>A0A9P5XBC6</accession>
<keyword evidence="3" id="KW-0285">Flavoprotein</keyword>
<keyword evidence="9" id="KW-1185">Reference proteome</keyword>
<name>A0A9P5XBC6_9AGAR</name>
<dbReference type="Gene3D" id="3.30.465.10">
    <property type="match status" value="1"/>
</dbReference>
<evidence type="ECO:0000313" key="9">
    <source>
        <dbReference type="Proteomes" id="UP000807342"/>
    </source>
</evidence>
<dbReference type="InterPro" id="IPR012951">
    <property type="entry name" value="BBE"/>
</dbReference>
<keyword evidence="6" id="KW-0732">Signal</keyword>
<organism evidence="8 9">
    <name type="scientific">Macrolepiota fuliginosa MF-IS2</name>
    <dbReference type="NCBI Taxonomy" id="1400762"/>
    <lineage>
        <taxon>Eukaryota</taxon>
        <taxon>Fungi</taxon>
        <taxon>Dikarya</taxon>
        <taxon>Basidiomycota</taxon>
        <taxon>Agaricomycotina</taxon>
        <taxon>Agaricomycetes</taxon>
        <taxon>Agaricomycetidae</taxon>
        <taxon>Agaricales</taxon>
        <taxon>Agaricineae</taxon>
        <taxon>Agaricaceae</taxon>
        <taxon>Macrolepiota</taxon>
    </lineage>
</organism>
<evidence type="ECO:0000256" key="3">
    <source>
        <dbReference type="ARBA" id="ARBA00022630"/>
    </source>
</evidence>
<dbReference type="PANTHER" id="PTHR42973">
    <property type="entry name" value="BINDING OXIDOREDUCTASE, PUTATIVE (AFU_ORTHOLOGUE AFUA_1G17690)-RELATED"/>
    <property type="match status" value="1"/>
</dbReference>
<dbReference type="InterPro" id="IPR006093">
    <property type="entry name" value="Oxy_OxRdtase_FAD_BS"/>
</dbReference>
<reference evidence="8" key="1">
    <citation type="submission" date="2020-11" db="EMBL/GenBank/DDBJ databases">
        <authorList>
            <consortium name="DOE Joint Genome Institute"/>
            <person name="Ahrendt S."/>
            <person name="Riley R."/>
            <person name="Andreopoulos W."/>
            <person name="Labutti K."/>
            <person name="Pangilinan J."/>
            <person name="Ruiz-Duenas F.J."/>
            <person name="Barrasa J.M."/>
            <person name="Sanchez-Garcia M."/>
            <person name="Camarero S."/>
            <person name="Miyauchi S."/>
            <person name="Serrano A."/>
            <person name="Linde D."/>
            <person name="Babiker R."/>
            <person name="Drula E."/>
            <person name="Ayuso-Fernandez I."/>
            <person name="Pacheco R."/>
            <person name="Padilla G."/>
            <person name="Ferreira P."/>
            <person name="Barriuso J."/>
            <person name="Kellner H."/>
            <person name="Castanera R."/>
            <person name="Alfaro M."/>
            <person name="Ramirez L."/>
            <person name="Pisabarro A.G."/>
            <person name="Kuo A."/>
            <person name="Tritt A."/>
            <person name="Lipzen A."/>
            <person name="He G."/>
            <person name="Yan M."/>
            <person name="Ng V."/>
            <person name="Cullen D."/>
            <person name="Martin F."/>
            <person name="Rosso M.-N."/>
            <person name="Henrissat B."/>
            <person name="Hibbett D."/>
            <person name="Martinez A.T."/>
            <person name="Grigoriev I.V."/>
        </authorList>
    </citation>
    <scope>NUCLEOTIDE SEQUENCE</scope>
    <source>
        <strain evidence="8">MF-IS2</strain>
    </source>
</reference>
<feature type="chain" id="PRO_5040383126" evidence="6">
    <location>
        <begin position="24"/>
        <end position="502"/>
    </location>
</feature>
<dbReference type="InterPro" id="IPR016169">
    <property type="entry name" value="FAD-bd_PCMH_sub2"/>
</dbReference>
<dbReference type="PROSITE" id="PS00862">
    <property type="entry name" value="OX2_COVAL_FAD"/>
    <property type="match status" value="1"/>
</dbReference>